<keyword evidence="7" id="KW-0812">Transmembrane</keyword>
<dbReference type="PANTHER" id="PTHR24100:SF144">
    <property type="entry name" value="SELECTION AND UPKEEP OF INTRAEPITHELIAL T-CELLS PROTEIN 2 ISOFORM X1"/>
    <property type="match status" value="1"/>
</dbReference>
<keyword evidence="4" id="KW-1015">Disulfide bond</keyword>
<evidence type="ECO:0000256" key="7">
    <source>
        <dbReference type="SAM" id="Phobius"/>
    </source>
</evidence>
<feature type="transmembrane region" description="Helical" evidence="7">
    <location>
        <begin position="176"/>
        <end position="196"/>
    </location>
</feature>
<dbReference type="SMART" id="SM00406">
    <property type="entry name" value="IGv"/>
    <property type="match status" value="1"/>
</dbReference>
<dbReference type="AlphaFoldDB" id="F7BMI9"/>
<protein>
    <submittedName>
        <fullName evidence="10">Selection and upkeep of intraepithelial T-cells protein 6</fullName>
    </submittedName>
</protein>
<reference evidence="10" key="2">
    <citation type="submission" date="2011-06" db="UniProtKB">
        <authorList>
            <consortium name="Ensembl"/>
        </authorList>
    </citation>
    <scope>IDENTIFICATION</scope>
</reference>
<accession>F7AGV0</accession>
<name>F7BMI9_XENTR</name>
<evidence type="ECO:0000256" key="8">
    <source>
        <dbReference type="SAM" id="SignalP"/>
    </source>
</evidence>
<dbReference type="InterPro" id="IPR007110">
    <property type="entry name" value="Ig-like_dom"/>
</dbReference>
<evidence type="ECO:0000313" key="10">
    <source>
        <dbReference type="Ensembl" id="ENSXETP00000019941"/>
    </source>
</evidence>
<evidence type="ECO:0000256" key="6">
    <source>
        <dbReference type="ARBA" id="ARBA00023319"/>
    </source>
</evidence>
<dbReference type="SUPFAM" id="SSF48726">
    <property type="entry name" value="Immunoglobulin"/>
    <property type="match status" value="1"/>
</dbReference>
<dbReference type="GO" id="GO:0016020">
    <property type="term" value="C:membrane"/>
    <property type="evidence" value="ECO:0007669"/>
    <property type="project" value="UniProtKB-SubCell"/>
</dbReference>
<accession>F7BMI9</accession>
<evidence type="ECO:0000256" key="3">
    <source>
        <dbReference type="ARBA" id="ARBA00023136"/>
    </source>
</evidence>
<dbReference type="PROSITE" id="PS50835">
    <property type="entry name" value="IG_LIKE"/>
    <property type="match status" value="1"/>
</dbReference>
<evidence type="ECO:0000256" key="4">
    <source>
        <dbReference type="ARBA" id="ARBA00023157"/>
    </source>
</evidence>
<gene>
    <name evidence="10" type="primary">LOC100496169</name>
</gene>
<dbReference type="InterPro" id="IPR013106">
    <property type="entry name" value="Ig_V-set"/>
</dbReference>
<dbReference type="InterPro" id="IPR036179">
    <property type="entry name" value="Ig-like_dom_sf"/>
</dbReference>
<feature type="chain" id="PRO_5030972854" evidence="8">
    <location>
        <begin position="25"/>
        <end position="256"/>
    </location>
</feature>
<feature type="signal peptide" evidence="8">
    <location>
        <begin position="1"/>
        <end position="24"/>
    </location>
</feature>
<dbReference type="GeneTree" id="ENSGT01120000271914"/>
<keyword evidence="3 7" id="KW-0472">Membrane</keyword>
<dbReference type="InterPro" id="IPR003599">
    <property type="entry name" value="Ig_sub"/>
</dbReference>
<dbReference type="InterPro" id="IPR050504">
    <property type="entry name" value="IgSF_BTN/MOG"/>
</dbReference>
<evidence type="ECO:0000256" key="1">
    <source>
        <dbReference type="ARBA" id="ARBA00004370"/>
    </source>
</evidence>
<keyword evidence="6" id="KW-0393">Immunoglobulin domain</keyword>
<sequence length="256" mass="28789">MASIMYKITTVFLILWSMNKVSLSVRFQVSSTPSVSAALGSDVELPCRMIPEMNGENMEIRWIKSTYRPYVHLCYYGKDDYTIQMPQFAKRTELLKENITRGIFLLRIHKVTAQDSGNYYCFVESTEHHGKTIVELNVTGSPSKHQDLAPKCLEAPQSCLSKEKSLPETSRDKHRIIIIICASLTIVSFVCICLLLKRLGYCQPQPSDKLTARAYTFCHSKHESGGPGSTGIGSLLGKPDIQKAPNYMKAISHRVH</sequence>
<dbReference type="GO" id="GO:1903037">
    <property type="term" value="P:regulation of leukocyte cell-cell adhesion"/>
    <property type="evidence" value="ECO:0007669"/>
    <property type="project" value="UniProtKB-ARBA"/>
</dbReference>
<proteinExistence type="predicted"/>
<dbReference type="Pfam" id="PF07686">
    <property type="entry name" value="V-set"/>
    <property type="match status" value="1"/>
</dbReference>
<keyword evidence="2 8" id="KW-0732">Signal</keyword>
<evidence type="ECO:0000256" key="5">
    <source>
        <dbReference type="ARBA" id="ARBA00023180"/>
    </source>
</evidence>
<feature type="domain" description="Ig-like" evidence="9">
    <location>
        <begin position="19"/>
        <end position="139"/>
    </location>
</feature>
<dbReference type="Bgee" id="ENSXETG00000037419">
    <property type="expression patterns" value="Expressed in skeletal muscle tissue and 6 other cell types or tissues"/>
</dbReference>
<evidence type="ECO:0000259" key="9">
    <source>
        <dbReference type="PROSITE" id="PS50835"/>
    </source>
</evidence>
<organism evidence="10">
    <name type="scientific">Xenopus tropicalis</name>
    <name type="common">Western clawed frog</name>
    <name type="synonym">Silurana tropicalis</name>
    <dbReference type="NCBI Taxonomy" id="8364"/>
    <lineage>
        <taxon>Eukaryota</taxon>
        <taxon>Metazoa</taxon>
        <taxon>Chordata</taxon>
        <taxon>Craniata</taxon>
        <taxon>Vertebrata</taxon>
        <taxon>Euteleostomi</taxon>
        <taxon>Amphibia</taxon>
        <taxon>Batrachia</taxon>
        <taxon>Anura</taxon>
        <taxon>Pipoidea</taxon>
        <taxon>Pipidae</taxon>
        <taxon>Xenopodinae</taxon>
        <taxon>Xenopus</taxon>
        <taxon>Silurana</taxon>
    </lineage>
</organism>
<dbReference type="PANTHER" id="PTHR24100">
    <property type="entry name" value="BUTYROPHILIN"/>
    <property type="match status" value="1"/>
</dbReference>
<comment type="subcellular location">
    <subcellularLocation>
        <location evidence="1">Membrane</location>
    </subcellularLocation>
</comment>
<reference evidence="10" key="1">
    <citation type="journal article" date="2010" name="Science">
        <title>The genome of the Western clawed frog Xenopus tropicalis.</title>
        <authorList>
            <person name="Hellsten U."/>
            <person name="Harland R.M."/>
            <person name="Gilchrist M.J."/>
            <person name="Hendrix D."/>
            <person name="Jurka J."/>
            <person name="Kapitonov V."/>
            <person name="Ovcharenko I."/>
            <person name="Putnam N.H."/>
            <person name="Shu S."/>
            <person name="Taher L."/>
            <person name="Blitz I.L."/>
            <person name="Blumberg B."/>
            <person name="Dichmann D.S."/>
            <person name="Dubchak I."/>
            <person name="Amaya E."/>
            <person name="Detter J.C."/>
            <person name="Fletcher R."/>
            <person name="Gerhard D.S."/>
            <person name="Goodstein D."/>
            <person name="Graves T."/>
            <person name="Grigoriev I.V."/>
            <person name="Grimwood J."/>
            <person name="Kawashima T."/>
            <person name="Lindquist E."/>
            <person name="Lucas S.M."/>
            <person name="Mead P.E."/>
            <person name="Mitros T."/>
            <person name="Ogino H."/>
            <person name="Ohta Y."/>
            <person name="Poliakov A.V."/>
            <person name="Pollet N."/>
            <person name="Robert J."/>
            <person name="Salamov A."/>
            <person name="Sater A.K."/>
            <person name="Schmutz J."/>
            <person name="Terry A."/>
            <person name="Vize P.D."/>
            <person name="Warren W.C."/>
            <person name="Wells D."/>
            <person name="Wills A."/>
            <person name="Wilson R.K."/>
            <person name="Zimmerman L.B."/>
            <person name="Zorn A.M."/>
            <person name="Grainger R."/>
            <person name="Grammer T."/>
            <person name="Khokha M.K."/>
            <person name="Richardson P.M."/>
            <person name="Rokhsar D.S."/>
        </authorList>
    </citation>
    <scope>NUCLEOTIDE SEQUENCE [LARGE SCALE GENOMIC DNA]</scope>
    <source>
        <strain evidence="10">Nigerian</strain>
    </source>
</reference>
<keyword evidence="5" id="KW-0325">Glycoprotein</keyword>
<dbReference type="Ensembl" id="ENSXETT00000019941">
    <property type="protein sequence ID" value="ENSXETP00000019941"/>
    <property type="gene ID" value="ENSXETG00000037419"/>
</dbReference>
<dbReference type="SMART" id="SM00409">
    <property type="entry name" value="IG"/>
    <property type="match status" value="1"/>
</dbReference>
<dbReference type="GO" id="GO:0050863">
    <property type="term" value="P:regulation of T cell activation"/>
    <property type="evidence" value="ECO:0007669"/>
    <property type="project" value="UniProtKB-ARBA"/>
</dbReference>
<dbReference type="FunFam" id="2.60.40.10:FF:000142">
    <property type="entry name" value="V-set domain-containing T-cell activation inhibitor 1"/>
    <property type="match status" value="1"/>
</dbReference>
<keyword evidence="7" id="KW-1133">Transmembrane helix</keyword>
<dbReference type="Gene3D" id="2.60.40.10">
    <property type="entry name" value="Immunoglobulins"/>
    <property type="match status" value="1"/>
</dbReference>
<dbReference type="HOGENOM" id="CLU_013137_10_4_1"/>
<evidence type="ECO:0000256" key="2">
    <source>
        <dbReference type="ARBA" id="ARBA00022729"/>
    </source>
</evidence>
<dbReference type="InterPro" id="IPR013783">
    <property type="entry name" value="Ig-like_fold"/>
</dbReference>